<evidence type="ECO:0000313" key="2">
    <source>
        <dbReference type="Proteomes" id="UP000827092"/>
    </source>
</evidence>
<dbReference type="AlphaFoldDB" id="A0AAV6W4Y6"/>
<dbReference type="Proteomes" id="UP000827092">
    <property type="component" value="Unassembled WGS sequence"/>
</dbReference>
<evidence type="ECO:0000313" key="1">
    <source>
        <dbReference type="EMBL" id="KAG8201969.1"/>
    </source>
</evidence>
<keyword evidence="2" id="KW-1185">Reference proteome</keyword>
<proteinExistence type="predicted"/>
<organism evidence="1 2">
    <name type="scientific">Oedothorax gibbosus</name>
    <dbReference type="NCBI Taxonomy" id="931172"/>
    <lineage>
        <taxon>Eukaryota</taxon>
        <taxon>Metazoa</taxon>
        <taxon>Ecdysozoa</taxon>
        <taxon>Arthropoda</taxon>
        <taxon>Chelicerata</taxon>
        <taxon>Arachnida</taxon>
        <taxon>Araneae</taxon>
        <taxon>Araneomorphae</taxon>
        <taxon>Entelegynae</taxon>
        <taxon>Araneoidea</taxon>
        <taxon>Linyphiidae</taxon>
        <taxon>Erigoninae</taxon>
        <taxon>Oedothorax</taxon>
    </lineage>
</organism>
<sequence length="76" mass="8844">MCIWDLQRPIFLVDEIRTRVASGCLPCGRKVSILIPDLPSFLHPFRQVDVSRIAKENRTFRSPKEGWARFCRTVVD</sequence>
<gene>
    <name evidence="1" type="ORF">JTE90_027442</name>
</gene>
<accession>A0AAV6W4Y6</accession>
<reference evidence="1 2" key="1">
    <citation type="journal article" date="2022" name="Nat. Ecol. Evol.">
        <title>A masculinizing supergene underlies an exaggerated male reproductive morph in a spider.</title>
        <authorList>
            <person name="Hendrickx F."/>
            <person name="De Corte Z."/>
            <person name="Sonet G."/>
            <person name="Van Belleghem S.M."/>
            <person name="Kostlbacher S."/>
            <person name="Vangestel C."/>
        </authorList>
    </citation>
    <scope>NUCLEOTIDE SEQUENCE [LARGE SCALE GENOMIC DNA]</scope>
    <source>
        <strain evidence="1">W744_W776</strain>
    </source>
</reference>
<protein>
    <submittedName>
        <fullName evidence="1">Uncharacterized protein</fullName>
    </submittedName>
</protein>
<dbReference type="EMBL" id="JAFNEN010000002">
    <property type="protein sequence ID" value="KAG8201969.1"/>
    <property type="molecule type" value="Genomic_DNA"/>
</dbReference>
<name>A0AAV6W4Y6_9ARAC</name>
<comment type="caution">
    <text evidence="1">The sequence shown here is derived from an EMBL/GenBank/DDBJ whole genome shotgun (WGS) entry which is preliminary data.</text>
</comment>